<dbReference type="Proteomes" id="UP001201812">
    <property type="component" value="Unassembled WGS sequence"/>
</dbReference>
<evidence type="ECO:0000313" key="2">
    <source>
        <dbReference type="Proteomes" id="UP001201812"/>
    </source>
</evidence>
<name>A0AAD4R9C4_9BILA</name>
<proteinExistence type="predicted"/>
<gene>
    <name evidence="1" type="ORF">DdX_02677</name>
</gene>
<sequence length="324" mass="36446">MSLSMDPQNRQAFINAIALRPLNWEICRAVSYAIWCCTEIEIDIRYPRDRNSSGRGVVYIQQTAMTDTDRAAEFLNYICCNARAITKFKMNVEVSDTKMADALINAVMNGKKVQLEEIRVRRRYVGQQFPLLADLIRMHSESLRVVGKLGLSEALQAFNDKIRLDRFSLINFDLIQNGQMESEQLAESTRFGLRRLAGLGATFEHLSYSTYSGFEISKQPAIHLLKSCGVKSIRLTQQKGVAISDPPVVRALLPDLRQIELVGCMEVTAKHLDALFPKLESFHLQKVDLVTGAASANRVSRPTSAEINRERHIMPLNFPIAAAC</sequence>
<keyword evidence="2" id="KW-1185">Reference proteome</keyword>
<protein>
    <submittedName>
        <fullName evidence="1">Uncharacterized protein</fullName>
    </submittedName>
</protein>
<reference evidence="1" key="1">
    <citation type="submission" date="2022-01" db="EMBL/GenBank/DDBJ databases">
        <title>Genome Sequence Resource for Two Populations of Ditylenchus destructor, the Migratory Endoparasitic Phytonematode.</title>
        <authorList>
            <person name="Zhang H."/>
            <person name="Lin R."/>
            <person name="Xie B."/>
        </authorList>
    </citation>
    <scope>NUCLEOTIDE SEQUENCE</scope>
    <source>
        <strain evidence="1">BazhouSP</strain>
    </source>
</reference>
<organism evidence="1 2">
    <name type="scientific">Ditylenchus destructor</name>
    <dbReference type="NCBI Taxonomy" id="166010"/>
    <lineage>
        <taxon>Eukaryota</taxon>
        <taxon>Metazoa</taxon>
        <taxon>Ecdysozoa</taxon>
        <taxon>Nematoda</taxon>
        <taxon>Chromadorea</taxon>
        <taxon>Rhabditida</taxon>
        <taxon>Tylenchina</taxon>
        <taxon>Tylenchomorpha</taxon>
        <taxon>Sphaerularioidea</taxon>
        <taxon>Anguinidae</taxon>
        <taxon>Anguininae</taxon>
        <taxon>Ditylenchus</taxon>
    </lineage>
</organism>
<dbReference type="AlphaFoldDB" id="A0AAD4R9C4"/>
<comment type="caution">
    <text evidence="1">The sequence shown here is derived from an EMBL/GenBank/DDBJ whole genome shotgun (WGS) entry which is preliminary data.</text>
</comment>
<dbReference type="EMBL" id="JAKKPZ010000002">
    <property type="protein sequence ID" value="KAI1725985.1"/>
    <property type="molecule type" value="Genomic_DNA"/>
</dbReference>
<evidence type="ECO:0000313" key="1">
    <source>
        <dbReference type="EMBL" id="KAI1725985.1"/>
    </source>
</evidence>
<accession>A0AAD4R9C4</accession>